<gene>
    <name evidence="7" type="ORF">NS365_20445</name>
</gene>
<evidence type="ECO:0000313" key="8">
    <source>
        <dbReference type="Proteomes" id="UP000078529"/>
    </source>
</evidence>
<dbReference type="InterPro" id="IPR029063">
    <property type="entry name" value="SAM-dependent_MTases_sf"/>
</dbReference>
<dbReference type="SUPFAM" id="SSF53335">
    <property type="entry name" value="S-adenosyl-L-methionine-dependent methyltransferases"/>
    <property type="match status" value="1"/>
</dbReference>
<dbReference type="GO" id="GO:0009007">
    <property type="term" value="F:site-specific DNA-methyltransferase (adenine-specific) activity"/>
    <property type="evidence" value="ECO:0007669"/>
    <property type="project" value="UniProtKB-EC"/>
</dbReference>
<dbReference type="PROSITE" id="PS00092">
    <property type="entry name" value="N6_MTASE"/>
    <property type="match status" value="1"/>
</dbReference>
<dbReference type="Pfam" id="PF01555">
    <property type="entry name" value="N6_N4_Mtase"/>
    <property type="match status" value="1"/>
</dbReference>
<evidence type="ECO:0000256" key="3">
    <source>
        <dbReference type="ARBA" id="ARBA00022603"/>
    </source>
</evidence>
<accession>A0A175RGL1</accession>
<keyword evidence="3 7" id="KW-0489">Methyltransferase</keyword>
<keyword evidence="4" id="KW-0808">Transferase</keyword>
<dbReference type="GO" id="GO:0008170">
    <property type="term" value="F:N-methyltransferase activity"/>
    <property type="evidence" value="ECO:0007669"/>
    <property type="project" value="InterPro"/>
</dbReference>
<name>A0A175RGL1_9HYPH</name>
<comment type="similarity">
    <text evidence="1">Belongs to the N(4)/N(6)-methyltransferase family.</text>
</comment>
<dbReference type="GO" id="GO:0003677">
    <property type="term" value="F:DNA binding"/>
    <property type="evidence" value="ECO:0007669"/>
    <property type="project" value="InterPro"/>
</dbReference>
<dbReference type="Proteomes" id="UP000078529">
    <property type="component" value="Unassembled WGS sequence"/>
</dbReference>
<sequence>MALSPSQPEWLDTIIKGDCVSRMAALPAGSVDAIFADPPYNLQLGGDLTRPDQSRVDAVNEEWDRFESFEAYDAFTRAWLLAARRLLKPNGTIWVIGSYHNIFRVGAIMQDLGFWMLN</sequence>
<feature type="non-terminal residue" evidence="7">
    <location>
        <position position="118"/>
    </location>
</feature>
<dbReference type="PATRIC" id="fig|401562.4.peg.4112"/>
<reference evidence="7 8" key="1">
    <citation type="journal article" date="2016" name="Front. Microbiol.">
        <title>Genomic Resource of Rice Seed Associated Bacteria.</title>
        <authorList>
            <person name="Midha S."/>
            <person name="Bansal K."/>
            <person name="Sharma S."/>
            <person name="Kumar N."/>
            <person name="Patil P.P."/>
            <person name="Chaudhry V."/>
            <person name="Patil P.B."/>
        </authorList>
    </citation>
    <scope>NUCLEOTIDE SEQUENCE [LARGE SCALE GENOMIC DNA]</scope>
    <source>
        <strain evidence="7 8">NS365</strain>
    </source>
</reference>
<dbReference type="InterPro" id="IPR001091">
    <property type="entry name" value="RM_Methyltransferase"/>
</dbReference>
<dbReference type="AlphaFoldDB" id="A0A175RGL1"/>
<evidence type="ECO:0000313" key="7">
    <source>
        <dbReference type="EMBL" id="KTR02805.1"/>
    </source>
</evidence>
<dbReference type="EC" id="2.1.1.72" evidence="2"/>
<feature type="domain" description="DNA methylase N-4/N-6" evidence="6">
    <location>
        <begin position="31"/>
        <end position="118"/>
    </location>
</feature>
<proteinExistence type="inferred from homology"/>
<dbReference type="PRINTS" id="PR00508">
    <property type="entry name" value="S21N4MTFRASE"/>
</dbReference>
<keyword evidence="8" id="KW-1185">Reference proteome</keyword>
<evidence type="ECO:0000256" key="5">
    <source>
        <dbReference type="ARBA" id="ARBA00047942"/>
    </source>
</evidence>
<dbReference type="GO" id="GO:0032259">
    <property type="term" value="P:methylation"/>
    <property type="evidence" value="ECO:0007669"/>
    <property type="project" value="UniProtKB-KW"/>
</dbReference>
<protein>
    <recommendedName>
        <fullName evidence="2">site-specific DNA-methyltransferase (adenine-specific)</fullName>
        <ecNumber evidence="2">2.1.1.72</ecNumber>
    </recommendedName>
</protein>
<dbReference type="EMBL" id="LDQA01000066">
    <property type="protein sequence ID" value="KTR02805.1"/>
    <property type="molecule type" value="Genomic_DNA"/>
</dbReference>
<dbReference type="Gene3D" id="3.40.50.150">
    <property type="entry name" value="Vaccinia Virus protein VP39"/>
    <property type="match status" value="1"/>
</dbReference>
<evidence type="ECO:0000256" key="4">
    <source>
        <dbReference type="ARBA" id="ARBA00022679"/>
    </source>
</evidence>
<evidence type="ECO:0000256" key="1">
    <source>
        <dbReference type="ARBA" id="ARBA00006594"/>
    </source>
</evidence>
<comment type="caution">
    <text evidence="7">The sequence shown here is derived from an EMBL/GenBank/DDBJ whole genome shotgun (WGS) entry which is preliminary data.</text>
</comment>
<evidence type="ECO:0000256" key="2">
    <source>
        <dbReference type="ARBA" id="ARBA00011900"/>
    </source>
</evidence>
<dbReference type="InterPro" id="IPR002941">
    <property type="entry name" value="DNA_methylase_N4/N6"/>
</dbReference>
<evidence type="ECO:0000259" key="6">
    <source>
        <dbReference type="Pfam" id="PF01555"/>
    </source>
</evidence>
<dbReference type="InterPro" id="IPR002052">
    <property type="entry name" value="DNA_methylase_N6_adenine_CS"/>
</dbReference>
<organism evidence="7 8">
    <name type="scientific">Aureimonas ureilytica</name>
    <dbReference type="NCBI Taxonomy" id="401562"/>
    <lineage>
        <taxon>Bacteria</taxon>
        <taxon>Pseudomonadati</taxon>
        <taxon>Pseudomonadota</taxon>
        <taxon>Alphaproteobacteria</taxon>
        <taxon>Hyphomicrobiales</taxon>
        <taxon>Aurantimonadaceae</taxon>
        <taxon>Aureimonas</taxon>
    </lineage>
</organism>
<comment type="catalytic activity">
    <reaction evidence="5">
        <text>a 2'-deoxyadenosine in DNA + S-adenosyl-L-methionine = an N(6)-methyl-2'-deoxyadenosine in DNA + S-adenosyl-L-homocysteine + H(+)</text>
        <dbReference type="Rhea" id="RHEA:15197"/>
        <dbReference type="Rhea" id="RHEA-COMP:12418"/>
        <dbReference type="Rhea" id="RHEA-COMP:12419"/>
        <dbReference type="ChEBI" id="CHEBI:15378"/>
        <dbReference type="ChEBI" id="CHEBI:57856"/>
        <dbReference type="ChEBI" id="CHEBI:59789"/>
        <dbReference type="ChEBI" id="CHEBI:90615"/>
        <dbReference type="ChEBI" id="CHEBI:90616"/>
        <dbReference type="EC" id="2.1.1.72"/>
    </reaction>
</comment>